<dbReference type="PANTHER" id="PTHR33692">
    <property type="entry name" value="RIBOSOME MATURATION FACTOR RIMM"/>
    <property type="match status" value="1"/>
</dbReference>
<dbReference type="GO" id="GO:0042274">
    <property type="term" value="P:ribosomal small subunit biogenesis"/>
    <property type="evidence" value="ECO:0007669"/>
    <property type="project" value="UniProtKB-UniRule"/>
</dbReference>
<feature type="domain" description="RimM N-terminal" evidence="6">
    <location>
        <begin position="8"/>
        <end position="90"/>
    </location>
</feature>
<dbReference type="OrthoDB" id="9783509at2"/>
<keyword evidence="9" id="KW-1185">Reference proteome</keyword>
<dbReference type="SUPFAM" id="SSF50346">
    <property type="entry name" value="PRC-barrel domain"/>
    <property type="match status" value="1"/>
</dbReference>
<reference evidence="8 9" key="1">
    <citation type="submission" date="2019-05" db="EMBL/GenBank/DDBJ databases">
        <title>Thiomicrorhabdus sediminis sp. nov, a novel sulfur-oxidizing bacterium isolated from coastal sediment.</title>
        <authorList>
            <person name="Liu X."/>
        </authorList>
    </citation>
    <scope>NUCLEOTIDE SEQUENCE [LARGE SCALE GENOMIC DNA]</scope>
    <source>
        <strain evidence="8 9">G1</strain>
    </source>
</reference>
<dbReference type="RefSeq" id="WP_138564195.1">
    <property type="nucleotide sequence ID" value="NZ_CP040602.1"/>
</dbReference>
<dbReference type="InterPro" id="IPR056792">
    <property type="entry name" value="PRC_RimM"/>
</dbReference>
<dbReference type="Proteomes" id="UP000304864">
    <property type="component" value="Chromosome"/>
</dbReference>
<protein>
    <recommendedName>
        <fullName evidence="5">Ribosome maturation factor RimM</fullName>
    </recommendedName>
</protein>
<dbReference type="GO" id="GO:0006364">
    <property type="term" value="P:rRNA processing"/>
    <property type="evidence" value="ECO:0007669"/>
    <property type="project" value="UniProtKB-UniRule"/>
</dbReference>
<dbReference type="Gene3D" id="2.40.30.60">
    <property type="entry name" value="RimM"/>
    <property type="match status" value="1"/>
</dbReference>
<comment type="subcellular location">
    <subcellularLocation>
        <location evidence="5">Cytoplasm</location>
    </subcellularLocation>
</comment>
<dbReference type="PANTHER" id="PTHR33692:SF1">
    <property type="entry name" value="RIBOSOME MATURATION FACTOR RIMM"/>
    <property type="match status" value="1"/>
</dbReference>
<dbReference type="InterPro" id="IPR036976">
    <property type="entry name" value="RimM_N_sf"/>
</dbReference>
<dbReference type="InterPro" id="IPR011961">
    <property type="entry name" value="RimM"/>
</dbReference>
<evidence type="ECO:0000259" key="6">
    <source>
        <dbReference type="Pfam" id="PF01782"/>
    </source>
</evidence>
<organism evidence="8 9">
    <name type="scientific">Thiomicrorhabdus sediminis</name>
    <dbReference type="NCBI Taxonomy" id="2580412"/>
    <lineage>
        <taxon>Bacteria</taxon>
        <taxon>Pseudomonadati</taxon>
        <taxon>Pseudomonadota</taxon>
        <taxon>Gammaproteobacteria</taxon>
        <taxon>Thiotrichales</taxon>
        <taxon>Piscirickettsiaceae</taxon>
        <taxon>Thiomicrorhabdus</taxon>
    </lineage>
</organism>
<evidence type="ECO:0000256" key="1">
    <source>
        <dbReference type="ARBA" id="ARBA00022490"/>
    </source>
</evidence>
<evidence type="ECO:0000259" key="7">
    <source>
        <dbReference type="Pfam" id="PF24986"/>
    </source>
</evidence>
<dbReference type="GO" id="GO:0005737">
    <property type="term" value="C:cytoplasm"/>
    <property type="evidence" value="ECO:0007669"/>
    <property type="project" value="UniProtKB-SubCell"/>
</dbReference>
<evidence type="ECO:0000313" key="8">
    <source>
        <dbReference type="EMBL" id="QCU89638.1"/>
    </source>
</evidence>
<accession>A0A4P9K428</accession>
<evidence type="ECO:0000313" key="9">
    <source>
        <dbReference type="Proteomes" id="UP000304864"/>
    </source>
</evidence>
<keyword evidence="3 5" id="KW-0698">rRNA processing</keyword>
<dbReference type="Pfam" id="PF01782">
    <property type="entry name" value="RimM"/>
    <property type="match status" value="1"/>
</dbReference>
<dbReference type="GO" id="GO:0043022">
    <property type="term" value="F:ribosome binding"/>
    <property type="evidence" value="ECO:0007669"/>
    <property type="project" value="InterPro"/>
</dbReference>
<evidence type="ECO:0000256" key="4">
    <source>
        <dbReference type="ARBA" id="ARBA00023186"/>
    </source>
</evidence>
<name>A0A4P9K428_9GAMM</name>
<comment type="similarity">
    <text evidence="5">Belongs to the RimM family.</text>
</comment>
<gene>
    <name evidence="5 8" type="primary">rimM</name>
    <name evidence="8" type="ORF">FE785_02795</name>
</gene>
<dbReference type="HAMAP" id="MF_00014">
    <property type="entry name" value="Ribosome_mat_RimM"/>
    <property type="match status" value="1"/>
</dbReference>
<dbReference type="SUPFAM" id="SSF50447">
    <property type="entry name" value="Translation proteins"/>
    <property type="match status" value="1"/>
</dbReference>
<evidence type="ECO:0000256" key="3">
    <source>
        <dbReference type="ARBA" id="ARBA00022552"/>
    </source>
</evidence>
<keyword evidence="4 5" id="KW-0143">Chaperone</keyword>
<sequence>MSEQRLIVGHINGVFGVHGWLKIFSHTDPRENILSYSPWWINFKGEWREVKIVDSKVQQGGKTLVAKIENVDDRDVAREYMGCDIAIEDSQLQRGNGEFFWVDLIGCQVETQQGELLGEVKDLIETGAHDVLRVSGEHSVLIPFVMDEFIISVDTDNKKIVVDWQLDEES</sequence>
<feature type="domain" description="Ribosome maturation factor RimM PRC barrel" evidence="7">
    <location>
        <begin position="101"/>
        <end position="166"/>
    </location>
</feature>
<dbReference type="EMBL" id="CP040602">
    <property type="protein sequence ID" value="QCU89638.1"/>
    <property type="molecule type" value="Genomic_DNA"/>
</dbReference>
<dbReference type="KEGG" id="thig:FE785_02795"/>
<dbReference type="NCBIfam" id="TIGR02273">
    <property type="entry name" value="16S_RimM"/>
    <property type="match status" value="1"/>
</dbReference>
<dbReference type="GO" id="GO:0005840">
    <property type="term" value="C:ribosome"/>
    <property type="evidence" value="ECO:0007669"/>
    <property type="project" value="InterPro"/>
</dbReference>
<comment type="subunit">
    <text evidence="5">Binds ribosomal protein uS19.</text>
</comment>
<dbReference type="InterPro" id="IPR011033">
    <property type="entry name" value="PRC_barrel-like_sf"/>
</dbReference>
<comment type="function">
    <text evidence="5">An accessory protein needed during the final step in the assembly of 30S ribosomal subunit, possibly for assembly of the head region. Essential for efficient processing of 16S rRNA. May be needed both before and after RbfA during the maturation of 16S rRNA. It has affinity for free ribosomal 30S subunits but not for 70S ribosomes.</text>
</comment>
<evidence type="ECO:0000256" key="5">
    <source>
        <dbReference type="HAMAP-Rule" id="MF_00014"/>
    </source>
</evidence>
<dbReference type="AlphaFoldDB" id="A0A4P9K428"/>
<evidence type="ECO:0000256" key="2">
    <source>
        <dbReference type="ARBA" id="ARBA00022517"/>
    </source>
</evidence>
<proteinExistence type="inferred from homology"/>
<dbReference type="InterPro" id="IPR002676">
    <property type="entry name" value="RimM_N"/>
</dbReference>
<comment type="domain">
    <text evidence="5">The PRC barrel domain binds ribosomal protein uS19.</text>
</comment>
<dbReference type="Gene3D" id="2.30.30.240">
    <property type="entry name" value="PRC-barrel domain"/>
    <property type="match status" value="1"/>
</dbReference>
<dbReference type="Pfam" id="PF24986">
    <property type="entry name" value="PRC_RimM"/>
    <property type="match status" value="1"/>
</dbReference>
<dbReference type="InterPro" id="IPR009000">
    <property type="entry name" value="Transl_B-barrel_sf"/>
</dbReference>
<keyword evidence="2 5" id="KW-0690">Ribosome biogenesis</keyword>
<keyword evidence="1 5" id="KW-0963">Cytoplasm</keyword>